<evidence type="ECO:0000313" key="3">
    <source>
        <dbReference type="Proteomes" id="UP001165060"/>
    </source>
</evidence>
<accession>A0ABQ6MRB6</accession>
<feature type="transmembrane region" description="Helical" evidence="1">
    <location>
        <begin position="114"/>
        <end position="142"/>
    </location>
</feature>
<evidence type="ECO:0000313" key="2">
    <source>
        <dbReference type="EMBL" id="GMI30537.1"/>
    </source>
</evidence>
<feature type="transmembrane region" description="Helical" evidence="1">
    <location>
        <begin position="168"/>
        <end position="191"/>
    </location>
</feature>
<protein>
    <submittedName>
        <fullName evidence="2">Uncharacterized protein</fullName>
    </submittedName>
</protein>
<feature type="transmembrane region" description="Helical" evidence="1">
    <location>
        <begin position="212"/>
        <end position="234"/>
    </location>
</feature>
<feature type="transmembrane region" description="Helical" evidence="1">
    <location>
        <begin position="73"/>
        <end position="94"/>
    </location>
</feature>
<dbReference type="Proteomes" id="UP001165060">
    <property type="component" value="Unassembled WGS sequence"/>
</dbReference>
<comment type="caution">
    <text evidence="2">The sequence shown here is derived from an EMBL/GenBank/DDBJ whole genome shotgun (WGS) entry which is preliminary data.</text>
</comment>
<keyword evidence="3" id="KW-1185">Reference proteome</keyword>
<sequence>ARSASKPRAVSSKASKTSLQADVPAKFGFRSAVAVFGSAPMFWLLSGSIVLAYRAGELKYPDILVSDMIACTAWHRSIYTTGISMAALSSCMIYSEMINAVKNKMIAQGKKDDILLMALDQFLFSVFSVVVPNTLILIAFMFEEDVPTDGAEGAMAIIPSDFGDLIQWLFHVVAATLMFIGLGVCAFLYAWHIGPKTLKLGLESPSDVHTRMVCAVGITVTVMIGGPVRAMHIYHSREVWAIPLLLVEVIALGFGIGANVFGSIGMMMELDATHPKLLFRNLQPAAFWTTFGHPFVHFTPFWSVRQLMAGLPSIDEIHTNISQNVGVWANLDSFPKTKNFFKSD</sequence>
<gene>
    <name evidence="2" type="ORF">TeGR_g2116</name>
</gene>
<keyword evidence="1" id="KW-0812">Transmembrane</keyword>
<feature type="transmembrane region" description="Helical" evidence="1">
    <location>
        <begin position="240"/>
        <end position="261"/>
    </location>
</feature>
<proteinExistence type="predicted"/>
<keyword evidence="1" id="KW-1133">Transmembrane helix</keyword>
<dbReference type="EMBL" id="BRYB01000470">
    <property type="protein sequence ID" value="GMI30537.1"/>
    <property type="molecule type" value="Genomic_DNA"/>
</dbReference>
<organism evidence="2 3">
    <name type="scientific">Tetraparma gracilis</name>
    <dbReference type="NCBI Taxonomy" id="2962635"/>
    <lineage>
        <taxon>Eukaryota</taxon>
        <taxon>Sar</taxon>
        <taxon>Stramenopiles</taxon>
        <taxon>Ochrophyta</taxon>
        <taxon>Bolidophyceae</taxon>
        <taxon>Parmales</taxon>
        <taxon>Triparmaceae</taxon>
        <taxon>Tetraparma</taxon>
    </lineage>
</organism>
<name>A0ABQ6MRB6_9STRA</name>
<evidence type="ECO:0000256" key="1">
    <source>
        <dbReference type="SAM" id="Phobius"/>
    </source>
</evidence>
<feature type="transmembrane region" description="Helical" evidence="1">
    <location>
        <begin position="32"/>
        <end position="53"/>
    </location>
</feature>
<feature type="non-terminal residue" evidence="2">
    <location>
        <position position="1"/>
    </location>
</feature>
<reference evidence="2 3" key="1">
    <citation type="journal article" date="2023" name="Commun. Biol.">
        <title>Genome analysis of Parmales, the sister group of diatoms, reveals the evolutionary specialization of diatoms from phago-mixotrophs to photoautotrophs.</title>
        <authorList>
            <person name="Ban H."/>
            <person name="Sato S."/>
            <person name="Yoshikawa S."/>
            <person name="Yamada K."/>
            <person name="Nakamura Y."/>
            <person name="Ichinomiya M."/>
            <person name="Sato N."/>
            <person name="Blanc-Mathieu R."/>
            <person name="Endo H."/>
            <person name="Kuwata A."/>
            <person name="Ogata H."/>
        </authorList>
    </citation>
    <scope>NUCLEOTIDE SEQUENCE [LARGE SCALE GENOMIC DNA]</scope>
</reference>
<keyword evidence="1" id="KW-0472">Membrane</keyword>